<evidence type="ECO:0000313" key="4">
    <source>
        <dbReference type="Proteomes" id="UP001552594"/>
    </source>
</evidence>
<proteinExistence type="predicted"/>
<feature type="domain" description="TadE-like" evidence="2">
    <location>
        <begin position="7"/>
        <end position="49"/>
    </location>
</feature>
<evidence type="ECO:0000256" key="1">
    <source>
        <dbReference type="SAM" id="Phobius"/>
    </source>
</evidence>
<dbReference type="Proteomes" id="UP001552594">
    <property type="component" value="Unassembled WGS sequence"/>
</dbReference>
<dbReference type="Pfam" id="PF07811">
    <property type="entry name" value="TadE"/>
    <property type="match status" value="1"/>
</dbReference>
<keyword evidence="1" id="KW-0472">Membrane</keyword>
<keyword evidence="4" id="KW-1185">Reference proteome</keyword>
<keyword evidence="1" id="KW-0812">Transmembrane</keyword>
<accession>A0ABV3JSD4</accession>
<dbReference type="InterPro" id="IPR012495">
    <property type="entry name" value="TadE-like_dom"/>
</dbReference>
<reference evidence="3 4" key="1">
    <citation type="submission" date="2024-06" db="EMBL/GenBank/DDBJ databases">
        <title>The Natural Products Discovery Center: Release of the First 8490 Sequenced Strains for Exploring Actinobacteria Biosynthetic Diversity.</title>
        <authorList>
            <person name="Kalkreuter E."/>
            <person name="Kautsar S.A."/>
            <person name="Yang D."/>
            <person name="Bader C.D."/>
            <person name="Teijaro C.N."/>
            <person name="Fluegel L."/>
            <person name="Davis C.M."/>
            <person name="Simpson J.R."/>
            <person name="Lauterbach L."/>
            <person name="Steele A.D."/>
            <person name="Gui C."/>
            <person name="Meng S."/>
            <person name="Li G."/>
            <person name="Viehrig K."/>
            <person name="Ye F."/>
            <person name="Su P."/>
            <person name="Kiefer A.F."/>
            <person name="Nichols A."/>
            <person name="Cepeda A.J."/>
            <person name="Yan W."/>
            <person name="Fan B."/>
            <person name="Jiang Y."/>
            <person name="Adhikari A."/>
            <person name="Zheng C.-J."/>
            <person name="Schuster L."/>
            <person name="Cowan T.M."/>
            <person name="Smanski M.J."/>
            <person name="Chevrette M.G."/>
            <person name="De Carvalho L.P.S."/>
            <person name="Shen B."/>
        </authorList>
    </citation>
    <scope>NUCLEOTIDE SEQUENCE [LARGE SCALE GENOMIC DNA]</scope>
    <source>
        <strain evidence="3 4">NPDC052347</strain>
    </source>
</reference>
<gene>
    <name evidence="3" type="ORF">AB0L16_04880</name>
</gene>
<name>A0ABV3JSD4_STRON</name>
<keyword evidence="1" id="KW-1133">Transmembrane helix</keyword>
<evidence type="ECO:0000313" key="3">
    <source>
        <dbReference type="EMBL" id="MEV5505798.1"/>
    </source>
</evidence>
<comment type="caution">
    <text evidence="3">The sequence shown here is derived from an EMBL/GenBank/DDBJ whole genome shotgun (WGS) entry which is preliminary data.</text>
</comment>
<dbReference type="EMBL" id="JBFAUK010000003">
    <property type="protein sequence ID" value="MEV5505798.1"/>
    <property type="molecule type" value="Genomic_DNA"/>
</dbReference>
<dbReference type="RefSeq" id="WP_109283000.1">
    <property type="nucleotide sequence ID" value="NZ_JBFAUK010000003.1"/>
</dbReference>
<feature type="transmembrane region" description="Helical" evidence="1">
    <location>
        <begin position="16"/>
        <end position="40"/>
    </location>
</feature>
<organism evidence="3 4">
    <name type="scientific">Streptomyces orinoci</name>
    <name type="common">Streptoverticillium orinoci</name>
    <dbReference type="NCBI Taxonomy" id="67339"/>
    <lineage>
        <taxon>Bacteria</taxon>
        <taxon>Bacillati</taxon>
        <taxon>Actinomycetota</taxon>
        <taxon>Actinomycetes</taxon>
        <taxon>Kitasatosporales</taxon>
        <taxon>Streptomycetaceae</taxon>
        <taxon>Streptomyces</taxon>
    </lineage>
</organism>
<protein>
    <submittedName>
        <fullName evidence="3">TadE/TadG family type IV pilus assembly protein</fullName>
    </submittedName>
</protein>
<sequence length="126" mass="13141">MTADDRGQTSVEFLGLLPLILLVLAILWECVLAGYTYTLAGDAADRGARQGAAAEPDGDQAACRQAALAKLGDAWRAGAQPPDCHPDGPDLYRARVTLKVPVLFPALGQFPLTVSGEASAAREPAP</sequence>
<evidence type="ECO:0000259" key="2">
    <source>
        <dbReference type="Pfam" id="PF07811"/>
    </source>
</evidence>